<comment type="function">
    <text evidence="6">Functions in replication-dependent translation of histone mRNAs which differ from other eukaryotic mRNAs in that they do not end with a poly-A tail but a stem-loop. May participate in circularizing those mRNAs specifically enhancing their translation.</text>
</comment>
<accession>A0ABM0M3Z8</accession>
<feature type="signal peptide" evidence="9">
    <location>
        <begin position="1"/>
        <end position="18"/>
    </location>
</feature>
<dbReference type="PANTHER" id="PTHR23254:SF17">
    <property type="entry name" value="MIF4G DOMAIN-CONTAINING PROTEIN"/>
    <property type="match status" value="1"/>
</dbReference>
<dbReference type="SUPFAM" id="SSF48371">
    <property type="entry name" value="ARM repeat"/>
    <property type="match status" value="1"/>
</dbReference>
<dbReference type="GeneID" id="100371766"/>
<dbReference type="Pfam" id="PF02854">
    <property type="entry name" value="MIF4G"/>
    <property type="match status" value="1"/>
</dbReference>
<keyword evidence="5" id="KW-0539">Nucleus</keyword>
<name>A0ABM0M3Z8_SACKO</name>
<comment type="similarity">
    <text evidence="7">Belongs to the MIF4GD family.</text>
</comment>
<comment type="subcellular location">
    <subcellularLocation>
        <location evidence="2">Cytoplasm</location>
    </subcellularLocation>
    <subcellularLocation>
        <location evidence="1">Nucleus</location>
    </subcellularLocation>
</comment>
<evidence type="ECO:0000256" key="2">
    <source>
        <dbReference type="ARBA" id="ARBA00004496"/>
    </source>
</evidence>
<gene>
    <name evidence="12" type="primary">LOC100371766</name>
</gene>
<dbReference type="RefSeq" id="XP_006814739.1">
    <property type="nucleotide sequence ID" value="XM_006814676.1"/>
</dbReference>
<evidence type="ECO:0000256" key="1">
    <source>
        <dbReference type="ARBA" id="ARBA00004123"/>
    </source>
</evidence>
<keyword evidence="11" id="KW-1185">Reference proteome</keyword>
<protein>
    <submittedName>
        <fullName evidence="12">MIF4G domain-containing protein B-like</fullName>
    </submittedName>
</protein>
<dbReference type="InterPro" id="IPR003890">
    <property type="entry name" value="MIF4G-like_typ-3"/>
</dbReference>
<evidence type="ECO:0000256" key="5">
    <source>
        <dbReference type="ARBA" id="ARBA00023242"/>
    </source>
</evidence>
<organism evidence="11 12">
    <name type="scientific">Saccoglossus kowalevskii</name>
    <name type="common">Acorn worm</name>
    <dbReference type="NCBI Taxonomy" id="10224"/>
    <lineage>
        <taxon>Eukaryota</taxon>
        <taxon>Metazoa</taxon>
        <taxon>Hemichordata</taxon>
        <taxon>Enteropneusta</taxon>
        <taxon>Harrimaniidae</taxon>
        <taxon>Saccoglossus</taxon>
    </lineage>
</organism>
<evidence type="ECO:0000313" key="11">
    <source>
        <dbReference type="Proteomes" id="UP000694865"/>
    </source>
</evidence>
<dbReference type="Proteomes" id="UP000694865">
    <property type="component" value="Unplaced"/>
</dbReference>
<keyword evidence="4" id="KW-0810">Translation regulation</keyword>
<dbReference type="InterPro" id="IPR051367">
    <property type="entry name" value="mRNA_TranslReg/HistoneTransl"/>
</dbReference>
<reference evidence="12" key="1">
    <citation type="submission" date="2025-08" db="UniProtKB">
        <authorList>
            <consortium name="RefSeq"/>
        </authorList>
    </citation>
    <scope>IDENTIFICATION</scope>
    <source>
        <tissue evidence="12">Testes</tissue>
    </source>
</reference>
<feature type="domain" description="MIF4G" evidence="10">
    <location>
        <begin position="19"/>
        <end position="106"/>
    </location>
</feature>
<keyword evidence="9" id="KW-0732">Signal</keyword>
<evidence type="ECO:0000256" key="6">
    <source>
        <dbReference type="ARBA" id="ARBA00037643"/>
    </source>
</evidence>
<evidence type="ECO:0000256" key="4">
    <source>
        <dbReference type="ARBA" id="ARBA00022845"/>
    </source>
</evidence>
<evidence type="ECO:0000256" key="9">
    <source>
        <dbReference type="SAM" id="SignalP"/>
    </source>
</evidence>
<evidence type="ECO:0000259" key="10">
    <source>
        <dbReference type="Pfam" id="PF02854"/>
    </source>
</evidence>
<dbReference type="Gene3D" id="1.25.40.180">
    <property type="match status" value="1"/>
</dbReference>
<proteinExistence type="inferred from homology"/>
<keyword evidence="3" id="KW-0963">Cytoplasm</keyword>
<dbReference type="InterPro" id="IPR016024">
    <property type="entry name" value="ARM-type_fold"/>
</dbReference>
<evidence type="ECO:0000256" key="3">
    <source>
        <dbReference type="ARBA" id="ARBA00022490"/>
    </source>
</evidence>
<feature type="chain" id="PRO_5047277161" evidence="9">
    <location>
        <begin position="19"/>
        <end position="128"/>
    </location>
</feature>
<sequence>MRLESLSKWISFVSFVCQLFTELQNYSDLQDIVYNCLFTLVGPECLQNDSEVDCLVTQLLSIGKQLEECNRDVMDELYDNIRDAYLAWNSPASSRLPLLQAIELRAMKWQLDDDAKEYYYGEYTMSAI</sequence>
<comment type="subunit">
    <text evidence="8">Interacts with eif4g1, eif4g2 and slbp; probably tethered by SLBP to the 3'-end of mRNAs ending with the histone stem-loop, it also interacts with eif4g1 which is bound to their 5'-end.</text>
</comment>
<evidence type="ECO:0000256" key="8">
    <source>
        <dbReference type="ARBA" id="ARBA00038641"/>
    </source>
</evidence>
<evidence type="ECO:0000256" key="7">
    <source>
        <dbReference type="ARBA" id="ARBA00038204"/>
    </source>
</evidence>
<evidence type="ECO:0000313" key="12">
    <source>
        <dbReference type="RefSeq" id="XP_006814739.1"/>
    </source>
</evidence>
<dbReference type="PANTHER" id="PTHR23254">
    <property type="entry name" value="EIF4G DOMAIN PROTEIN"/>
    <property type="match status" value="1"/>
</dbReference>